<evidence type="ECO:0000313" key="2">
    <source>
        <dbReference type="EMBL" id="MCQ6957715.1"/>
    </source>
</evidence>
<evidence type="ECO:0000313" key="3">
    <source>
        <dbReference type="Proteomes" id="UP001204376"/>
    </source>
</evidence>
<sequence length="72" mass="8298">MLTDLRHNSDGTQILFQVDTRQKEIEIIKKVDRLNRLNGGDTVRSASADWRMKQGNLSPKYTTRLSVIILIK</sequence>
<comment type="caution">
    <text evidence="2">The sequence shown here is derived from an EMBL/GenBank/DDBJ whole genome shotgun (WGS) entry which is preliminary data.</text>
</comment>
<dbReference type="RefSeq" id="WP_256537909.1">
    <property type="nucleotide sequence ID" value="NZ_JANHOH010000001.1"/>
</dbReference>
<feature type="domain" description="DUF4113" evidence="1">
    <location>
        <begin position="29"/>
        <end position="69"/>
    </location>
</feature>
<reference evidence="2 3" key="1">
    <citation type="submission" date="2022-07" db="EMBL/GenBank/DDBJ databases">
        <title>Mucilaginibacter sp. JC4.</title>
        <authorList>
            <person name="Le V."/>
            <person name="Ko S.-R."/>
            <person name="Ahn C.-Y."/>
            <person name="Oh H.-M."/>
        </authorList>
    </citation>
    <scope>NUCLEOTIDE SEQUENCE [LARGE SCALE GENOMIC DNA]</scope>
    <source>
        <strain evidence="2 3">JC4</strain>
    </source>
</reference>
<organism evidence="2 3">
    <name type="scientific">Mucilaginibacter aquariorum</name>
    <dbReference type="NCBI Taxonomy" id="2967225"/>
    <lineage>
        <taxon>Bacteria</taxon>
        <taxon>Pseudomonadati</taxon>
        <taxon>Bacteroidota</taxon>
        <taxon>Sphingobacteriia</taxon>
        <taxon>Sphingobacteriales</taxon>
        <taxon>Sphingobacteriaceae</taxon>
        <taxon>Mucilaginibacter</taxon>
    </lineage>
</organism>
<dbReference type="InterPro" id="IPR025188">
    <property type="entry name" value="DUF4113"/>
</dbReference>
<gene>
    <name evidence="2" type="ORF">NPE20_07095</name>
</gene>
<keyword evidence="3" id="KW-1185">Reference proteome</keyword>
<protein>
    <submittedName>
        <fullName evidence="2">DUF4113 domain-containing protein</fullName>
    </submittedName>
</protein>
<dbReference type="Proteomes" id="UP001204376">
    <property type="component" value="Unassembled WGS sequence"/>
</dbReference>
<evidence type="ECO:0000259" key="1">
    <source>
        <dbReference type="Pfam" id="PF13438"/>
    </source>
</evidence>
<name>A0ABT1SZD5_9SPHI</name>
<proteinExistence type="predicted"/>
<dbReference type="Pfam" id="PF13438">
    <property type="entry name" value="DUF4113"/>
    <property type="match status" value="1"/>
</dbReference>
<dbReference type="EMBL" id="JANHOH010000001">
    <property type="protein sequence ID" value="MCQ6957715.1"/>
    <property type="molecule type" value="Genomic_DNA"/>
</dbReference>
<accession>A0ABT1SZD5</accession>